<evidence type="ECO:0000259" key="3">
    <source>
        <dbReference type="Pfam" id="PF12051"/>
    </source>
</evidence>
<dbReference type="InterPro" id="IPR022703">
    <property type="entry name" value="DUF3533"/>
</dbReference>
<feature type="transmembrane region" description="Helical" evidence="2">
    <location>
        <begin position="338"/>
        <end position="362"/>
    </location>
</feature>
<keyword evidence="2" id="KW-0472">Membrane</keyword>
<feature type="transmembrane region" description="Helical" evidence="2">
    <location>
        <begin position="374"/>
        <end position="396"/>
    </location>
</feature>
<dbReference type="EMBL" id="JAQJAC010000001">
    <property type="protein sequence ID" value="KAJ5599818.1"/>
    <property type="molecule type" value="Genomic_DNA"/>
</dbReference>
<organism evidence="4 5">
    <name type="scientific">Penicillium hetheringtonii</name>
    <dbReference type="NCBI Taxonomy" id="911720"/>
    <lineage>
        <taxon>Eukaryota</taxon>
        <taxon>Fungi</taxon>
        <taxon>Dikarya</taxon>
        <taxon>Ascomycota</taxon>
        <taxon>Pezizomycotina</taxon>
        <taxon>Eurotiomycetes</taxon>
        <taxon>Eurotiomycetidae</taxon>
        <taxon>Eurotiales</taxon>
        <taxon>Aspergillaceae</taxon>
        <taxon>Penicillium</taxon>
    </lineage>
</organism>
<comment type="caution">
    <text evidence="4">The sequence shown here is derived from an EMBL/GenBank/DDBJ whole genome shotgun (WGS) entry which is preliminary data.</text>
</comment>
<evidence type="ECO:0000313" key="5">
    <source>
        <dbReference type="Proteomes" id="UP001216150"/>
    </source>
</evidence>
<feature type="transmembrane region" description="Helical" evidence="2">
    <location>
        <begin position="297"/>
        <end position="318"/>
    </location>
</feature>
<proteinExistence type="predicted"/>
<feature type="transmembrane region" description="Helical" evidence="2">
    <location>
        <begin position="103"/>
        <end position="126"/>
    </location>
</feature>
<feature type="transmembrane region" description="Helical" evidence="2">
    <location>
        <begin position="402"/>
        <end position="420"/>
    </location>
</feature>
<dbReference type="Pfam" id="PF12051">
    <property type="entry name" value="DUF3533"/>
    <property type="match status" value="1"/>
</dbReference>
<keyword evidence="2" id="KW-0812">Transmembrane</keyword>
<feature type="compositionally biased region" description="Basic and acidic residues" evidence="1">
    <location>
        <begin position="551"/>
        <end position="567"/>
    </location>
</feature>
<keyword evidence="2" id="KW-1133">Transmembrane helix</keyword>
<dbReference type="PANTHER" id="PTHR34814">
    <property type="entry name" value="NITROSOGUANIDINE RESISTANCE PROTEIN SNG1"/>
    <property type="match status" value="1"/>
</dbReference>
<gene>
    <name evidence="4" type="ORF">N7450_000885</name>
</gene>
<feature type="transmembrane region" description="Helical" evidence="2">
    <location>
        <begin position="457"/>
        <end position="479"/>
    </location>
</feature>
<evidence type="ECO:0000256" key="1">
    <source>
        <dbReference type="SAM" id="MobiDB-lite"/>
    </source>
</evidence>
<evidence type="ECO:0000313" key="4">
    <source>
        <dbReference type="EMBL" id="KAJ5599818.1"/>
    </source>
</evidence>
<feature type="region of interest" description="Disordered" evidence="1">
    <location>
        <begin position="506"/>
        <end position="582"/>
    </location>
</feature>
<reference evidence="4 5" key="1">
    <citation type="journal article" date="2023" name="IMA Fungus">
        <title>Comparative genomic study of the Penicillium genus elucidates a diverse pangenome and 15 lateral gene transfer events.</title>
        <authorList>
            <person name="Petersen C."/>
            <person name="Sorensen T."/>
            <person name="Nielsen M.R."/>
            <person name="Sondergaard T.E."/>
            <person name="Sorensen J.L."/>
            <person name="Fitzpatrick D.A."/>
            <person name="Frisvad J.C."/>
            <person name="Nielsen K.L."/>
        </authorList>
    </citation>
    <scope>NUCLEOTIDE SEQUENCE [LARGE SCALE GENOMIC DNA]</scope>
    <source>
        <strain evidence="4 5">IBT 29057</strain>
    </source>
</reference>
<dbReference type="GO" id="GO:0016020">
    <property type="term" value="C:membrane"/>
    <property type="evidence" value="ECO:0007669"/>
    <property type="project" value="TreeGrafter"/>
</dbReference>
<dbReference type="AlphaFoldDB" id="A0AAD6E4C5"/>
<evidence type="ECO:0000256" key="2">
    <source>
        <dbReference type="SAM" id="Phobius"/>
    </source>
</evidence>
<dbReference type="PANTHER" id="PTHR34814:SF2">
    <property type="entry name" value="DUF3533 DOMAIN-CONTAINING PROTEIN"/>
    <property type="match status" value="1"/>
</dbReference>
<keyword evidence="5" id="KW-1185">Reference proteome</keyword>
<dbReference type="Proteomes" id="UP001216150">
    <property type="component" value="Unassembled WGS sequence"/>
</dbReference>
<feature type="domain" description="DUF3533" evidence="3">
    <location>
        <begin position="106"/>
        <end position="470"/>
    </location>
</feature>
<name>A0AAD6E4C5_9EURO</name>
<dbReference type="InterPro" id="IPR053001">
    <property type="entry name" value="MNNG_permease-like"/>
</dbReference>
<protein>
    <recommendedName>
        <fullName evidence="3">DUF3533 domain-containing protein</fullName>
    </recommendedName>
</protein>
<accession>A0AAD6E4C5</accession>
<sequence length="582" mass="64957">MRSGLTGPELTANRLFAATLFQHQCGSILYLRALLFQSLPFLVRVILPISQYLNSTSAEVTVPTSLAQAGNGTGEIHPRARQERPSIHDPAVRPRRLALLKAAIINFLALQFLFLGLFCYIFGSLFQQTGHIHNLNVLFVDYDGGAIGHAVRNAYNQMADTGFPTLIEQPALFYPDPNSINSAVCDISYWAAFYVAPNSSNHLTAALAGGSAAASYNKSDVMTMVWNEARYSTVVDSAIASNLKTLAEAARIAYMNADGKQSVQTLNSSDPAALSAFSNPWILSSVNRLETTQGSRLIYNTLVIILILIQEFFFLGYVNGLYQQFQLYTSVRPHRVAIVRQIISGTYTLVGSLCTAGAIWAFRHGWHVSGGQFAITWMALWLFAHLNFLVLDVFTIWIPPPYVPMALISWIVTNVTSILLPFELSPAFYRVGYALPAHSIFNILIDIWSRGCNPQLYYALPVLFVYEIVGLILSSIGVYRRSHYAMIKQEADEKILQERVEAVLSERQDQMPTDEVHEEQETEKSESGEEAEGSMQRRATVATQPEEELMEIIRREMSRPRVEKTTTSRESTGPSFNLPFKD</sequence>